<keyword evidence="3" id="KW-0255">Endonuclease</keyword>
<keyword evidence="3" id="KW-0378">Hydrolase</keyword>
<dbReference type="InterPro" id="IPR036691">
    <property type="entry name" value="Endo/exonu/phosph_ase_sf"/>
</dbReference>
<dbReference type="GO" id="GO:0006506">
    <property type="term" value="P:GPI anchor biosynthetic process"/>
    <property type="evidence" value="ECO:0007669"/>
    <property type="project" value="TreeGrafter"/>
</dbReference>
<dbReference type="InterPro" id="IPR005135">
    <property type="entry name" value="Endo/exonuclease/phosphatase"/>
</dbReference>
<dbReference type="Pfam" id="PF03372">
    <property type="entry name" value="Exo_endo_phos"/>
    <property type="match status" value="1"/>
</dbReference>
<keyword evidence="1" id="KW-0812">Transmembrane</keyword>
<dbReference type="GO" id="GO:0004527">
    <property type="term" value="F:exonuclease activity"/>
    <property type="evidence" value="ECO:0007669"/>
    <property type="project" value="UniProtKB-KW"/>
</dbReference>
<feature type="domain" description="Endonuclease/exonuclease/phosphatase" evidence="2">
    <location>
        <begin position="135"/>
        <end position="375"/>
    </location>
</feature>
<keyword evidence="1" id="KW-0472">Membrane</keyword>
<dbReference type="PANTHER" id="PTHR14859">
    <property type="entry name" value="CALCOFLUOR WHITE HYPERSENSITIVE PROTEIN PRECURSOR"/>
    <property type="match status" value="1"/>
</dbReference>
<protein>
    <submittedName>
        <fullName evidence="3">Endonuclease/exonuclease/phosphatase</fullName>
    </submittedName>
</protein>
<accession>A0A3B7R2C0</accession>
<evidence type="ECO:0000313" key="3">
    <source>
        <dbReference type="EMBL" id="AYA37470.1"/>
    </source>
</evidence>
<feature type="transmembrane region" description="Helical" evidence="1">
    <location>
        <begin position="26"/>
        <end position="44"/>
    </location>
</feature>
<dbReference type="PANTHER" id="PTHR14859:SF15">
    <property type="entry name" value="ENDONUCLEASE_EXONUCLEASE_PHOSPHATASE DOMAIN-CONTAINING PROTEIN"/>
    <property type="match status" value="1"/>
</dbReference>
<evidence type="ECO:0000313" key="4">
    <source>
        <dbReference type="Proteomes" id="UP000262802"/>
    </source>
</evidence>
<dbReference type="EMBL" id="CP032317">
    <property type="protein sequence ID" value="AYA37470.1"/>
    <property type="molecule type" value="Genomic_DNA"/>
</dbReference>
<dbReference type="GO" id="GO:0004519">
    <property type="term" value="F:endonuclease activity"/>
    <property type="evidence" value="ECO:0007669"/>
    <property type="project" value="UniProtKB-KW"/>
</dbReference>
<feature type="transmembrane region" description="Helical" evidence="1">
    <location>
        <begin position="51"/>
        <end position="75"/>
    </location>
</feature>
<keyword evidence="3" id="KW-0269">Exonuclease</keyword>
<reference evidence="3 4" key="1">
    <citation type="submission" date="2018-09" db="EMBL/GenBank/DDBJ databases">
        <title>Hymenobacter medium sp. nov., isolated from R2A medium.</title>
        <authorList>
            <person name="Yingchao G."/>
        </authorList>
    </citation>
    <scope>NUCLEOTIDE SEQUENCE [LARGE SCALE GENOMIC DNA]</scope>
    <source>
        <strain evidence="4">sh-6</strain>
    </source>
</reference>
<evidence type="ECO:0000256" key="1">
    <source>
        <dbReference type="SAM" id="Phobius"/>
    </source>
</evidence>
<feature type="transmembrane region" description="Helical" evidence="1">
    <location>
        <begin position="81"/>
        <end position="98"/>
    </location>
</feature>
<keyword evidence="1" id="KW-1133">Transmembrane helix</keyword>
<dbReference type="OrthoDB" id="635146at2"/>
<gene>
    <name evidence="3" type="ORF">D3Y59_10675</name>
</gene>
<dbReference type="Gene3D" id="3.60.10.10">
    <property type="entry name" value="Endonuclease/exonuclease/phosphatase"/>
    <property type="match status" value="1"/>
</dbReference>
<dbReference type="Proteomes" id="UP000262802">
    <property type="component" value="Chromosome"/>
</dbReference>
<organism evidence="3 4">
    <name type="scientific">Hymenobacter oligotrophus</name>
    <dbReference type="NCBI Taxonomy" id="2319843"/>
    <lineage>
        <taxon>Bacteria</taxon>
        <taxon>Pseudomonadati</taxon>
        <taxon>Bacteroidota</taxon>
        <taxon>Cytophagia</taxon>
        <taxon>Cytophagales</taxon>
        <taxon>Hymenobacteraceae</taxon>
        <taxon>Hymenobacter</taxon>
    </lineage>
</organism>
<keyword evidence="4" id="KW-1185">Reference proteome</keyword>
<dbReference type="CDD" id="cd09084">
    <property type="entry name" value="EEP-2"/>
    <property type="match status" value="1"/>
</dbReference>
<dbReference type="SUPFAM" id="SSF56219">
    <property type="entry name" value="DNase I-like"/>
    <property type="match status" value="1"/>
</dbReference>
<dbReference type="KEGG" id="hyh:D3Y59_10675"/>
<proteinExistence type="predicted"/>
<dbReference type="GO" id="GO:0016020">
    <property type="term" value="C:membrane"/>
    <property type="evidence" value="ECO:0007669"/>
    <property type="project" value="GOC"/>
</dbReference>
<dbReference type="AlphaFoldDB" id="A0A3B7R2C0"/>
<dbReference type="InterPro" id="IPR051916">
    <property type="entry name" value="GPI-anchor_lipid_remodeler"/>
</dbReference>
<evidence type="ECO:0000259" key="2">
    <source>
        <dbReference type="Pfam" id="PF03372"/>
    </source>
</evidence>
<name>A0A3B7R2C0_9BACT</name>
<keyword evidence="3" id="KW-0540">Nuclease</keyword>
<sequence length="389" mass="43782">MQMWEAPNCIVGLQLQAWLVSVRRSLAFKFTLLVVAWLLVAIGCTQVPPRLFWPAAFIALSLPGALALNAAMLVYWLMRRWPVALLPLAVALLTWPHLMRGLALHPFGPDAQAPATVRLLSSNVRIFNVYPQLRDANLHSSKTMIKWLAAHPADVLCLQEFYTEPKPTADGVVFNTERQIGRLSGRESFVSTTLTNSVGAKFGMAIFSRFPIVRRGVIQFGKLTQNHAMWADLRLPQGDTIRVFNAHLQSMSLDEQDIVDSYSSKAGLKAKGLGLMRRLKRGMVRRSVQVDTLVRRIEASRYPVLLCGDLNDLPYSYTYDQLADNMQNAWATAGLGVGASYNGKLPFVRIDNQFASPQWQVLSCRVRRDIPYSDHFPIEATYRLKINER</sequence>